<comment type="caution">
    <text evidence="1">The sequence shown here is derived from an EMBL/GenBank/DDBJ whole genome shotgun (WGS) entry which is preliminary data.</text>
</comment>
<sequence length="148" mass="17266">MASATASTVQNPLNPLNLPPIVRTGRTLNFTGDTMEFDEKLLNFCLDRMVDFESLKVNGFDVQHHFHNQGWDKYFEILNGLIFSNLVKMFWMKSIVYDEYEAVLGLEDKGKKISEYKDNEYYRENIKKEMFDDLTLLGKSKGMNNECK</sequence>
<evidence type="ECO:0000313" key="2">
    <source>
        <dbReference type="Proteomes" id="UP000265520"/>
    </source>
</evidence>
<dbReference type="AlphaFoldDB" id="A0A392NTD0"/>
<dbReference type="EMBL" id="LXQA010048997">
    <property type="protein sequence ID" value="MCI02399.1"/>
    <property type="molecule type" value="Genomic_DNA"/>
</dbReference>
<reference evidence="1 2" key="1">
    <citation type="journal article" date="2018" name="Front. Plant Sci.">
        <title>Red Clover (Trifolium pratense) and Zigzag Clover (T. medium) - A Picture of Genomic Similarities and Differences.</title>
        <authorList>
            <person name="Dluhosova J."/>
            <person name="Istvanek J."/>
            <person name="Nedelnik J."/>
            <person name="Repkova J."/>
        </authorList>
    </citation>
    <scope>NUCLEOTIDE SEQUENCE [LARGE SCALE GENOMIC DNA]</scope>
    <source>
        <strain evidence="2">cv. 10/8</strain>
        <tissue evidence="1">Leaf</tissue>
    </source>
</reference>
<keyword evidence="2" id="KW-1185">Reference proteome</keyword>
<protein>
    <submittedName>
        <fullName evidence="1">Cullin-like protein</fullName>
    </submittedName>
</protein>
<dbReference type="Proteomes" id="UP000265520">
    <property type="component" value="Unassembled WGS sequence"/>
</dbReference>
<feature type="non-terminal residue" evidence="1">
    <location>
        <position position="148"/>
    </location>
</feature>
<organism evidence="1 2">
    <name type="scientific">Trifolium medium</name>
    <dbReference type="NCBI Taxonomy" id="97028"/>
    <lineage>
        <taxon>Eukaryota</taxon>
        <taxon>Viridiplantae</taxon>
        <taxon>Streptophyta</taxon>
        <taxon>Embryophyta</taxon>
        <taxon>Tracheophyta</taxon>
        <taxon>Spermatophyta</taxon>
        <taxon>Magnoliopsida</taxon>
        <taxon>eudicotyledons</taxon>
        <taxon>Gunneridae</taxon>
        <taxon>Pentapetalae</taxon>
        <taxon>rosids</taxon>
        <taxon>fabids</taxon>
        <taxon>Fabales</taxon>
        <taxon>Fabaceae</taxon>
        <taxon>Papilionoideae</taxon>
        <taxon>50 kb inversion clade</taxon>
        <taxon>NPAAA clade</taxon>
        <taxon>Hologalegina</taxon>
        <taxon>IRL clade</taxon>
        <taxon>Trifolieae</taxon>
        <taxon>Trifolium</taxon>
    </lineage>
</organism>
<evidence type="ECO:0000313" key="1">
    <source>
        <dbReference type="EMBL" id="MCI02399.1"/>
    </source>
</evidence>
<name>A0A392NTD0_9FABA</name>
<accession>A0A392NTD0</accession>
<proteinExistence type="predicted"/>